<dbReference type="KEGG" id="paur:FGL86_04260"/>
<dbReference type="SUPFAM" id="SSF54211">
    <property type="entry name" value="Ribosomal protein S5 domain 2-like"/>
    <property type="match status" value="1"/>
</dbReference>
<protein>
    <recommendedName>
        <fullName evidence="7 8">Ribonuclease P protein component</fullName>
        <shortName evidence="7">RNase P protein</shortName>
        <shortName evidence="7">RNaseP protein</shortName>
        <ecNumber evidence="7 8">3.1.26.5</ecNumber>
    </recommendedName>
    <alternativeName>
        <fullName evidence="7">Protein C5</fullName>
    </alternativeName>
</protein>
<reference evidence="9 10" key="1">
    <citation type="submission" date="2019-06" db="EMBL/GenBank/DDBJ databases">
        <title>Genome analyses of bacteria isolated from kimchi.</title>
        <authorList>
            <person name="Lee S."/>
            <person name="Ahn S."/>
            <person name="Roh S."/>
        </authorList>
    </citation>
    <scope>NUCLEOTIDE SEQUENCE [LARGE SCALE GENOMIC DNA]</scope>
    <source>
        <strain evidence="9 10">CBA4606</strain>
    </source>
</reference>
<comment type="similarity">
    <text evidence="7">Belongs to the RnpA family.</text>
</comment>
<keyword evidence="3 7" id="KW-0540">Nuclease</keyword>
<dbReference type="InterPro" id="IPR020539">
    <property type="entry name" value="RNase_P_CS"/>
</dbReference>
<comment type="subunit">
    <text evidence="7">Consists of a catalytic RNA component (M1 or rnpB) and a protein subunit.</text>
</comment>
<dbReference type="Gene3D" id="3.30.230.10">
    <property type="match status" value="1"/>
</dbReference>
<keyword evidence="4 7" id="KW-0255">Endonuclease</keyword>
<dbReference type="GO" id="GO:0000049">
    <property type="term" value="F:tRNA binding"/>
    <property type="evidence" value="ECO:0007669"/>
    <property type="project" value="UniProtKB-UniRule"/>
</dbReference>
<dbReference type="NCBIfam" id="TIGR00188">
    <property type="entry name" value="rnpA"/>
    <property type="match status" value="1"/>
</dbReference>
<name>A0A5B8SSB5_9GAMM</name>
<evidence type="ECO:0000256" key="8">
    <source>
        <dbReference type="NCBIfam" id="TIGR00188"/>
    </source>
</evidence>
<evidence type="ECO:0000256" key="1">
    <source>
        <dbReference type="ARBA" id="ARBA00002663"/>
    </source>
</evidence>
<keyword evidence="2 7" id="KW-0819">tRNA processing</keyword>
<dbReference type="OrthoDB" id="9796422at2"/>
<dbReference type="PANTHER" id="PTHR33992">
    <property type="entry name" value="RIBONUCLEASE P PROTEIN COMPONENT"/>
    <property type="match status" value="1"/>
</dbReference>
<evidence type="ECO:0000256" key="2">
    <source>
        <dbReference type="ARBA" id="ARBA00022694"/>
    </source>
</evidence>
<dbReference type="HAMAP" id="MF_00227">
    <property type="entry name" value="RNase_P"/>
    <property type="match status" value="1"/>
</dbReference>
<evidence type="ECO:0000256" key="6">
    <source>
        <dbReference type="ARBA" id="ARBA00022884"/>
    </source>
</evidence>
<dbReference type="RefSeq" id="WP_147183431.1">
    <property type="nucleotide sequence ID" value="NZ_CP042382.1"/>
</dbReference>
<dbReference type="Proteomes" id="UP000321272">
    <property type="component" value="Chromosome"/>
</dbReference>
<comment type="function">
    <text evidence="1 7">RNaseP catalyzes the removal of the 5'-leader sequence from pre-tRNA to produce the mature 5'-terminus. It can also cleave other RNA substrates such as 4.5S RNA. The protein component plays an auxiliary but essential role in vivo by binding to the 5'-leader sequence and broadening the substrate specificity of the ribozyme.</text>
</comment>
<evidence type="ECO:0000256" key="5">
    <source>
        <dbReference type="ARBA" id="ARBA00022801"/>
    </source>
</evidence>
<dbReference type="PROSITE" id="PS00648">
    <property type="entry name" value="RIBONUCLEASE_P"/>
    <property type="match status" value="1"/>
</dbReference>
<accession>A0A5B8SSB5</accession>
<dbReference type="InterPro" id="IPR020568">
    <property type="entry name" value="Ribosomal_Su5_D2-typ_SF"/>
</dbReference>
<sequence length="125" mass="14538">MSDQGFPSSLRLLNARDYRRVFDRAEFKVHGEGLMALAISNELGHPRVGLVFSKKHARRAVDRNRLKRLVRESIRLRQRCLPSVDIVVLAKRGVTELDNATLHRQLQSMWQRLRRHSQKRLASTS</sequence>
<gene>
    <name evidence="7 9" type="primary">rnpA</name>
    <name evidence="9" type="ORF">FGL86_04260</name>
</gene>
<evidence type="ECO:0000256" key="4">
    <source>
        <dbReference type="ARBA" id="ARBA00022759"/>
    </source>
</evidence>
<dbReference type="GO" id="GO:0004526">
    <property type="term" value="F:ribonuclease P activity"/>
    <property type="evidence" value="ECO:0007669"/>
    <property type="project" value="UniProtKB-UniRule"/>
</dbReference>
<dbReference type="PANTHER" id="PTHR33992:SF1">
    <property type="entry name" value="RIBONUCLEASE P PROTEIN COMPONENT"/>
    <property type="match status" value="1"/>
</dbReference>
<organism evidence="9 10">
    <name type="scientific">Pistricoccus aurantiacus</name>
    <dbReference type="NCBI Taxonomy" id="1883414"/>
    <lineage>
        <taxon>Bacteria</taxon>
        <taxon>Pseudomonadati</taxon>
        <taxon>Pseudomonadota</taxon>
        <taxon>Gammaproteobacteria</taxon>
        <taxon>Oceanospirillales</taxon>
        <taxon>Halomonadaceae</taxon>
        <taxon>Pistricoccus</taxon>
    </lineage>
</organism>
<keyword evidence="5 7" id="KW-0378">Hydrolase</keyword>
<comment type="catalytic activity">
    <reaction evidence="7">
        <text>Endonucleolytic cleavage of RNA, removing 5'-extranucleotides from tRNA precursor.</text>
        <dbReference type="EC" id="3.1.26.5"/>
    </reaction>
</comment>
<dbReference type="GO" id="GO:0042781">
    <property type="term" value="F:3'-tRNA processing endoribonuclease activity"/>
    <property type="evidence" value="ECO:0007669"/>
    <property type="project" value="TreeGrafter"/>
</dbReference>
<evidence type="ECO:0000313" key="9">
    <source>
        <dbReference type="EMBL" id="QEA38365.1"/>
    </source>
</evidence>
<proteinExistence type="inferred from homology"/>
<dbReference type="AlphaFoldDB" id="A0A5B8SSB5"/>
<evidence type="ECO:0000313" key="10">
    <source>
        <dbReference type="Proteomes" id="UP000321272"/>
    </source>
</evidence>
<dbReference type="Pfam" id="PF00825">
    <property type="entry name" value="Ribonuclease_P"/>
    <property type="match status" value="1"/>
</dbReference>
<dbReference type="EC" id="3.1.26.5" evidence="7 8"/>
<dbReference type="GO" id="GO:0030677">
    <property type="term" value="C:ribonuclease P complex"/>
    <property type="evidence" value="ECO:0007669"/>
    <property type="project" value="TreeGrafter"/>
</dbReference>
<evidence type="ECO:0000256" key="7">
    <source>
        <dbReference type="HAMAP-Rule" id="MF_00227"/>
    </source>
</evidence>
<dbReference type="GO" id="GO:0001682">
    <property type="term" value="P:tRNA 5'-leader removal"/>
    <property type="evidence" value="ECO:0007669"/>
    <property type="project" value="UniProtKB-UniRule"/>
</dbReference>
<dbReference type="InterPro" id="IPR000100">
    <property type="entry name" value="RNase_P"/>
</dbReference>
<dbReference type="InterPro" id="IPR014721">
    <property type="entry name" value="Ribsml_uS5_D2-typ_fold_subgr"/>
</dbReference>
<keyword evidence="6 7" id="KW-0694">RNA-binding</keyword>
<evidence type="ECO:0000256" key="3">
    <source>
        <dbReference type="ARBA" id="ARBA00022722"/>
    </source>
</evidence>
<dbReference type="EMBL" id="CP042382">
    <property type="protein sequence ID" value="QEA38365.1"/>
    <property type="molecule type" value="Genomic_DNA"/>
</dbReference>
<keyword evidence="10" id="KW-1185">Reference proteome</keyword>